<name>A0A090F964_MESPL</name>
<dbReference type="Proteomes" id="UP000046373">
    <property type="component" value="Unassembled WGS sequence"/>
</dbReference>
<evidence type="ECO:0000313" key="1">
    <source>
        <dbReference type="EMBL" id="CDX38089.1"/>
    </source>
</evidence>
<accession>A0A090F964</accession>
<dbReference type="EMBL" id="CCNB01000015">
    <property type="protein sequence ID" value="CDX38089.1"/>
    <property type="molecule type" value="Genomic_DNA"/>
</dbReference>
<evidence type="ECO:0000313" key="2">
    <source>
        <dbReference type="Proteomes" id="UP000046373"/>
    </source>
</evidence>
<reference evidence="1 2" key="1">
    <citation type="submission" date="2014-08" db="EMBL/GenBank/DDBJ databases">
        <authorList>
            <person name="Moulin Lionel"/>
        </authorList>
    </citation>
    <scope>NUCLEOTIDE SEQUENCE [LARGE SCALE GENOMIC DNA]</scope>
</reference>
<dbReference type="AlphaFoldDB" id="A0A090F964"/>
<gene>
    <name evidence="1" type="ORF">MPLDJ20_220051</name>
</gene>
<protein>
    <submittedName>
        <fullName evidence="1">Uncharacterized protein</fullName>
    </submittedName>
</protein>
<proteinExistence type="predicted"/>
<organism evidence="1 2">
    <name type="scientific">Mesorhizobium plurifarium</name>
    <dbReference type="NCBI Taxonomy" id="69974"/>
    <lineage>
        <taxon>Bacteria</taxon>
        <taxon>Pseudomonadati</taxon>
        <taxon>Pseudomonadota</taxon>
        <taxon>Alphaproteobacteria</taxon>
        <taxon>Hyphomicrobiales</taxon>
        <taxon>Phyllobacteriaceae</taxon>
        <taxon>Mesorhizobium</taxon>
    </lineage>
</organism>
<sequence>MNEPRIAMHISLSGMFDLRSAALSDVLEELGTFIASFAVSTRNGQAGVPSNACRTEKLHRRDWNDGMPSPSTAPSIVFLERSNRCSGLIGNGVNLTLISSSP</sequence>